<keyword evidence="1" id="KW-1133">Transmembrane helix</keyword>
<evidence type="ECO:0000256" key="1">
    <source>
        <dbReference type="SAM" id="Phobius"/>
    </source>
</evidence>
<proteinExistence type="predicted"/>
<gene>
    <name evidence="2" type="ORF">ENU78_00995</name>
</gene>
<dbReference type="AlphaFoldDB" id="A0A7C2D0I6"/>
<evidence type="ECO:0000313" key="2">
    <source>
        <dbReference type="EMBL" id="HGK23021.1"/>
    </source>
</evidence>
<dbReference type="InterPro" id="IPR012902">
    <property type="entry name" value="N_methyl_site"/>
</dbReference>
<reference evidence="2" key="1">
    <citation type="journal article" date="2020" name="mSystems">
        <title>Genome- and Community-Level Interaction Insights into Carbon Utilization and Element Cycling Functions of Hydrothermarchaeota in Hydrothermal Sediment.</title>
        <authorList>
            <person name="Zhou Z."/>
            <person name="Liu Y."/>
            <person name="Xu W."/>
            <person name="Pan J."/>
            <person name="Luo Z.H."/>
            <person name="Li M."/>
        </authorList>
    </citation>
    <scope>NUCLEOTIDE SEQUENCE [LARGE SCALE GENOMIC DNA]</scope>
    <source>
        <strain evidence="2">SpSt-70</strain>
    </source>
</reference>
<comment type="caution">
    <text evidence="2">The sequence shown here is derived from an EMBL/GenBank/DDBJ whole genome shotgun (WGS) entry which is preliminary data.</text>
</comment>
<feature type="transmembrane region" description="Helical" evidence="1">
    <location>
        <begin position="6"/>
        <end position="32"/>
    </location>
</feature>
<dbReference type="RefSeq" id="WP_012547883.1">
    <property type="nucleotide sequence ID" value="NZ_VTFL01000005.1"/>
</dbReference>
<dbReference type="EMBL" id="DTDV01000005">
    <property type="protein sequence ID" value="HGK23021.1"/>
    <property type="molecule type" value="Genomic_DNA"/>
</dbReference>
<dbReference type="NCBIfam" id="TIGR02532">
    <property type="entry name" value="IV_pilin_GFxxxE"/>
    <property type="match status" value="1"/>
</dbReference>
<keyword evidence="1" id="KW-0812">Transmembrane</keyword>
<protein>
    <submittedName>
        <fullName evidence="2">Prepilin-type N-terminal cleavage/methylation domain-containing protein</fullName>
    </submittedName>
</protein>
<sequence>MSKGLTFLEVLIAILLLGIIMSSIGVGVSYIVKSDEYENMLKNCLLLTEEKLEEYRKVVTANWNATFTYSGNFSNIGYTDYFYSMTVLNVGTTYSLRQIFLQVWKEENNNNKSDDFEPSTIIITYISKRS</sequence>
<organism evidence="2">
    <name type="scientific">Dictyoglomus thermophilum</name>
    <dbReference type="NCBI Taxonomy" id="14"/>
    <lineage>
        <taxon>Bacteria</taxon>
        <taxon>Pseudomonadati</taxon>
        <taxon>Dictyoglomota</taxon>
        <taxon>Dictyoglomia</taxon>
        <taxon>Dictyoglomales</taxon>
        <taxon>Dictyoglomaceae</taxon>
        <taxon>Dictyoglomus</taxon>
    </lineage>
</organism>
<dbReference type="OMA" id="VWKEENN"/>
<keyword evidence="1" id="KW-0472">Membrane</keyword>
<name>A0A7C2D0I6_DICTH</name>
<accession>A0A7C2D0I6</accession>